<dbReference type="PANTHER" id="PTHR10210:SF32">
    <property type="entry name" value="RIBOSE-PHOSPHATE PYROPHOSPHOKINASE 2"/>
    <property type="match status" value="1"/>
</dbReference>
<dbReference type="GO" id="GO:0006015">
    <property type="term" value="P:5-phosphoribose 1-diphosphate biosynthetic process"/>
    <property type="evidence" value="ECO:0007669"/>
    <property type="project" value="TreeGrafter"/>
</dbReference>
<keyword evidence="5 11" id="KW-0418">Kinase</keyword>
<evidence type="ECO:0000256" key="8">
    <source>
        <dbReference type="RuleBase" id="RU004324"/>
    </source>
</evidence>
<keyword evidence="3 8" id="KW-0545">Nucleotide biosynthesis</keyword>
<keyword evidence="12" id="KW-1185">Reference proteome</keyword>
<dbReference type="AlphaFoldDB" id="A0A4Q7P6Y7"/>
<dbReference type="Proteomes" id="UP000292927">
    <property type="component" value="Unassembled WGS sequence"/>
</dbReference>
<sequence>MARDDRNLQTIPVGPLGLIPMNSCTELGKKVDNYLADWRRERENENKTTIAFKGYQKDSYIVDAKVPRFGSGEAKGIINQSVRGDDLYIMVDVCNYSLTYSLSGHVNHMSPDDHFQDLKRIIAAVGGKARRITVIMPFLYESRQHKRSSRESLDCAMMLQELAAMGVDNIITFDAHDPRVQNAIPLHGFENVPCIYQFIKSLLHVEKNLQIDAEHMMVISPDEGGMSRAVTFANYLGLDLGMFYKRRDYTRIIDGRNPIVAHEFLGSSVEGKDVLIIDDMISSGESILDVAKELKSRKARKVFLAATFGLFTNGLTKFDEYYSNGLIDHVLTTNLIYQTPELLSKPYYVNVDLSKYIALIIDTLNHNASLHDLLIPTDRINRVLSNYKAEQAAQADDKA</sequence>
<dbReference type="NCBIfam" id="TIGR01251">
    <property type="entry name" value="ribP_PPkin"/>
    <property type="match status" value="1"/>
</dbReference>
<keyword evidence="6" id="KW-0067">ATP-binding</keyword>
<dbReference type="NCBIfam" id="NF005299">
    <property type="entry name" value="PRK06827.1"/>
    <property type="match status" value="1"/>
</dbReference>
<dbReference type="GO" id="GO:0005524">
    <property type="term" value="F:ATP binding"/>
    <property type="evidence" value="ECO:0007669"/>
    <property type="project" value="UniProtKB-KW"/>
</dbReference>
<dbReference type="CDD" id="cd06223">
    <property type="entry name" value="PRTases_typeI"/>
    <property type="match status" value="1"/>
</dbReference>
<comment type="caution">
    <text evidence="11">The sequence shown here is derived from an EMBL/GenBank/DDBJ whole genome shotgun (WGS) entry which is preliminary data.</text>
</comment>
<evidence type="ECO:0000256" key="2">
    <source>
        <dbReference type="ARBA" id="ARBA00022679"/>
    </source>
</evidence>
<evidence type="ECO:0000256" key="3">
    <source>
        <dbReference type="ARBA" id="ARBA00022727"/>
    </source>
</evidence>
<evidence type="ECO:0000256" key="4">
    <source>
        <dbReference type="ARBA" id="ARBA00022741"/>
    </source>
</evidence>
<dbReference type="Pfam" id="PF00156">
    <property type="entry name" value="Pribosyltran"/>
    <property type="match status" value="1"/>
</dbReference>
<dbReference type="GO" id="GO:0002189">
    <property type="term" value="C:ribose phosphate diphosphokinase complex"/>
    <property type="evidence" value="ECO:0007669"/>
    <property type="project" value="TreeGrafter"/>
</dbReference>
<organism evidence="11 12">
    <name type="scientific">Cuneatibacter caecimuris</name>
    <dbReference type="NCBI Taxonomy" id="1796618"/>
    <lineage>
        <taxon>Bacteria</taxon>
        <taxon>Bacillati</taxon>
        <taxon>Bacillota</taxon>
        <taxon>Clostridia</taxon>
        <taxon>Lachnospirales</taxon>
        <taxon>Lachnospiraceae</taxon>
        <taxon>Cuneatibacter</taxon>
    </lineage>
</organism>
<dbReference type="SUPFAM" id="SSF53271">
    <property type="entry name" value="PRTase-like"/>
    <property type="match status" value="2"/>
</dbReference>
<dbReference type="EC" id="2.7.6.1" evidence="1"/>
<evidence type="ECO:0000259" key="9">
    <source>
        <dbReference type="Pfam" id="PF00156"/>
    </source>
</evidence>
<name>A0A4Q7P6Y7_9FIRM</name>
<protein>
    <recommendedName>
        <fullName evidence="1">ribose-phosphate diphosphokinase</fullName>
        <ecNumber evidence="1">2.7.6.1</ecNumber>
    </recommendedName>
</protein>
<keyword evidence="2" id="KW-0808">Transferase</keyword>
<dbReference type="InterPro" id="IPR029099">
    <property type="entry name" value="Pribosyltran_N"/>
</dbReference>
<dbReference type="PANTHER" id="PTHR10210">
    <property type="entry name" value="RIBOSE-PHOSPHATE DIPHOSPHOKINASE FAMILY MEMBER"/>
    <property type="match status" value="1"/>
</dbReference>
<dbReference type="Gene3D" id="3.40.50.2020">
    <property type="match status" value="2"/>
</dbReference>
<feature type="domain" description="Ribose-phosphate pyrophosphokinase N-terminal" evidence="10">
    <location>
        <begin position="18"/>
        <end position="166"/>
    </location>
</feature>
<dbReference type="InterPro" id="IPR000836">
    <property type="entry name" value="PRTase_dom"/>
</dbReference>
<proteinExistence type="inferred from homology"/>
<evidence type="ECO:0000256" key="7">
    <source>
        <dbReference type="ARBA" id="ARBA00049535"/>
    </source>
</evidence>
<dbReference type="EMBL" id="SGXF01000004">
    <property type="protein sequence ID" value="RZS94472.1"/>
    <property type="molecule type" value="Genomic_DNA"/>
</dbReference>
<dbReference type="GO" id="GO:0004749">
    <property type="term" value="F:ribose phosphate diphosphokinase activity"/>
    <property type="evidence" value="ECO:0007669"/>
    <property type="project" value="UniProtKB-EC"/>
</dbReference>
<evidence type="ECO:0000313" key="11">
    <source>
        <dbReference type="EMBL" id="RZS94472.1"/>
    </source>
</evidence>
<reference evidence="11 12" key="1">
    <citation type="submission" date="2019-02" db="EMBL/GenBank/DDBJ databases">
        <title>Genomic Encyclopedia of Type Strains, Phase IV (KMG-IV): sequencing the most valuable type-strain genomes for metagenomic binning, comparative biology and taxonomic classification.</title>
        <authorList>
            <person name="Goeker M."/>
        </authorList>
    </citation>
    <scope>NUCLEOTIDE SEQUENCE [LARGE SCALE GENOMIC DNA]</scope>
    <source>
        <strain evidence="11 12">DSM 29486</strain>
    </source>
</reference>
<evidence type="ECO:0000313" key="12">
    <source>
        <dbReference type="Proteomes" id="UP000292927"/>
    </source>
</evidence>
<dbReference type="Pfam" id="PF13793">
    <property type="entry name" value="Pribosyltran_N"/>
    <property type="match status" value="1"/>
</dbReference>
<evidence type="ECO:0000256" key="1">
    <source>
        <dbReference type="ARBA" id="ARBA00013247"/>
    </source>
</evidence>
<comment type="similarity">
    <text evidence="8">Belongs to the ribose-phosphate pyrophosphokinase family.</text>
</comment>
<feature type="domain" description="Phosphoribosyltransferase" evidence="9">
    <location>
        <begin position="206"/>
        <end position="308"/>
    </location>
</feature>
<evidence type="ECO:0000256" key="6">
    <source>
        <dbReference type="ARBA" id="ARBA00022840"/>
    </source>
</evidence>
<dbReference type="InterPro" id="IPR005946">
    <property type="entry name" value="Rib-P_diPkinase"/>
</dbReference>
<dbReference type="GO" id="GO:0006164">
    <property type="term" value="P:purine nucleotide biosynthetic process"/>
    <property type="evidence" value="ECO:0007669"/>
    <property type="project" value="TreeGrafter"/>
</dbReference>
<comment type="catalytic activity">
    <reaction evidence="7">
        <text>D-ribose 5-phosphate + ATP = 5-phospho-alpha-D-ribose 1-diphosphate + AMP + H(+)</text>
        <dbReference type="Rhea" id="RHEA:15609"/>
        <dbReference type="ChEBI" id="CHEBI:15378"/>
        <dbReference type="ChEBI" id="CHEBI:30616"/>
        <dbReference type="ChEBI" id="CHEBI:58017"/>
        <dbReference type="ChEBI" id="CHEBI:78346"/>
        <dbReference type="ChEBI" id="CHEBI:456215"/>
        <dbReference type="EC" id="2.7.6.1"/>
    </reaction>
</comment>
<dbReference type="GO" id="GO:0005737">
    <property type="term" value="C:cytoplasm"/>
    <property type="evidence" value="ECO:0007669"/>
    <property type="project" value="TreeGrafter"/>
</dbReference>
<dbReference type="RefSeq" id="WP_130435582.1">
    <property type="nucleotide sequence ID" value="NZ_SGXF01000004.1"/>
</dbReference>
<gene>
    <name evidence="11" type="ORF">EV209_2315</name>
</gene>
<evidence type="ECO:0000256" key="5">
    <source>
        <dbReference type="ARBA" id="ARBA00022777"/>
    </source>
</evidence>
<accession>A0A4Q7P6Y7</accession>
<dbReference type="InterPro" id="IPR029057">
    <property type="entry name" value="PRTase-like"/>
</dbReference>
<dbReference type="GO" id="GO:0016301">
    <property type="term" value="F:kinase activity"/>
    <property type="evidence" value="ECO:0007669"/>
    <property type="project" value="UniProtKB-KW"/>
</dbReference>
<dbReference type="OrthoDB" id="9777067at2"/>
<dbReference type="GO" id="GO:0000287">
    <property type="term" value="F:magnesium ion binding"/>
    <property type="evidence" value="ECO:0007669"/>
    <property type="project" value="InterPro"/>
</dbReference>
<evidence type="ECO:0000259" key="10">
    <source>
        <dbReference type="Pfam" id="PF13793"/>
    </source>
</evidence>
<keyword evidence="4" id="KW-0547">Nucleotide-binding</keyword>